<evidence type="ECO:0000313" key="3">
    <source>
        <dbReference type="Proteomes" id="UP001212498"/>
    </source>
</evidence>
<evidence type="ECO:0000259" key="1">
    <source>
        <dbReference type="PROSITE" id="PS50995"/>
    </source>
</evidence>
<comment type="caution">
    <text evidence="2">The sequence shown here is derived from an EMBL/GenBank/DDBJ whole genome shotgun (WGS) entry which is preliminary data.</text>
</comment>
<keyword evidence="3" id="KW-1185">Reference proteome</keyword>
<dbReference type="PRINTS" id="PR00598">
    <property type="entry name" value="HTHMARR"/>
</dbReference>
<gene>
    <name evidence="2" type="ORF">OUY24_10280</name>
</gene>
<dbReference type="InterPro" id="IPR036390">
    <property type="entry name" value="WH_DNA-bd_sf"/>
</dbReference>
<feature type="domain" description="HTH marR-type" evidence="1">
    <location>
        <begin position="1"/>
        <end position="140"/>
    </location>
</feature>
<dbReference type="Proteomes" id="UP001212498">
    <property type="component" value="Unassembled WGS sequence"/>
</dbReference>
<protein>
    <submittedName>
        <fullName evidence="2">MarR family transcriptional regulator</fullName>
    </submittedName>
</protein>
<name>A0ABT4SUQ6_9ACTN</name>
<dbReference type="EMBL" id="JAPNUD010000019">
    <property type="protein sequence ID" value="MDA0641004.1"/>
    <property type="molecule type" value="Genomic_DNA"/>
</dbReference>
<proteinExistence type="predicted"/>
<reference evidence="2 3" key="1">
    <citation type="submission" date="2022-11" db="EMBL/GenBank/DDBJ databases">
        <title>Nonomuraea corallina sp. nov., a new species of the genus Nonomuraea isolated from sea side sediment in Thai sea.</title>
        <authorList>
            <person name="Ngamcharungchit C."/>
            <person name="Matsumoto A."/>
            <person name="Suriyachadkun C."/>
            <person name="Panbangred W."/>
            <person name="Inahashi Y."/>
            <person name="Intra B."/>
        </authorList>
    </citation>
    <scope>NUCLEOTIDE SEQUENCE [LARGE SCALE GENOMIC DNA]</scope>
    <source>
        <strain evidence="2 3">DSM 43553</strain>
    </source>
</reference>
<accession>A0ABT4SUQ6</accession>
<dbReference type="PANTHER" id="PTHR33164">
    <property type="entry name" value="TRANSCRIPTIONAL REGULATOR, MARR FAMILY"/>
    <property type="match status" value="1"/>
</dbReference>
<dbReference type="PROSITE" id="PS50995">
    <property type="entry name" value="HTH_MARR_2"/>
    <property type="match status" value="1"/>
</dbReference>
<dbReference type="Pfam" id="PF12802">
    <property type="entry name" value="MarR_2"/>
    <property type="match status" value="1"/>
</dbReference>
<organism evidence="2 3">
    <name type="scientific">Nonomuraea ferruginea</name>
    <dbReference type="NCBI Taxonomy" id="46174"/>
    <lineage>
        <taxon>Bacteria</taxon>
        <taxon>Bacillati</taxon>
        <taxon>Actinomycetota</taxon>
        <taxon>Actinomycetes</taxon>
        <taxon>Streptosporangiales</taxon>
        <taxon>Streptosporangiaceae</taxon>
        <taxon>Nonomuraea</taxon>
    </lineage>
</organism>
<dbReference type="SUPFAM" id="SSF46785">
    <property type="entry name" value="Winged helix' DNA-binding domain"/>
    <property type="match status" value="1"/>
</dbReference>
<dbReference type="InterPro" id="IPR000835">
    <property type="entry name" value="HTH_MarR-typ"/>
</dbReference>
<dbReference type="RefSeq" id="WP_271276035.1">
    <property type="nucleotide sequence ID" value="NZ_BAABFD010000025.1"/>
</dbReference>
<dbReference type="InterPro" id="IPR036388">
    <property type="entry name" value="WH-like_DNA-bd_sf"/>
</dbReference>
<dbReference type="SMART" id="SM00347">
    <property type="entry name" value="HTH_MARR"/>
    <property type="match status" value="1"/>
</dbReference>
<dbReference type="Gene3D" id="1.10.10.10">
    <property type="entry name" value="Winged helix-like DNA-binding domain superfamily/Winged helix DNA-binding domain"/>
    <property type="match status" value="1"/>
</dbReference>
<dbReference type="InterPro" id="IPR039422">
    <property type="entry name" value="MarR/SlyA-like"/>
</dbReference>
<evidence type="ECO:0000313" key="2">
    <source>
        <dbReference type="EMBL" id="MDA0641004.1"/>
    </source>
</evidence>
<sequence>MTEASIALVLGGGSLLALVGRELNTETERLLAPYGLTVQQAALLGNAAAGNATPSELKHHLGTDTAGMTRLLDRLQAKGLVRRVPHPGDRRSVVIELTPEGQALVPELTPIFGTISRRVFAGFSGEEMAQMAGLLRRMLDNLKTAEPGSAPPRG</sequence>
<dbReference type="PANTHER" id="PTHR33164:SF43">
    <property type="entry name" value="HTH-TYPE TRANSCRIPTIONAL REPRESSOR YETL"/>
    <property type="match status" value="1"/>
</dbReference>